<dbReference type="InterPro" id="IPR047278">
    <property type="entry name" value="DEN5A/B"/>
</dbReference>
<dbReference type="SMART" id="SM00800">
    <property type="entry name" value="uDENN"/>
    <property type="match status" value="1"/>
</dbReference>
<dbReference type="PANTHER" id="PTHR46070:SF1">
    <property type="entry name" value="PINSTRIPE, ISOFORM A"/>
    <property type="match status" value="1"/>
</dbReference>
<feature type="domain" description="uDENN" evidence="1">
    <location>
        <begin position="5"/>
        <end position="114"/>
    </location>
</feature>
<dbReference type="Proteomes" id="UP000887540">
    <property type="component" value="Unplaced"/>
</dbReference>
<sequence length="152" mass="17457">MVETDLTLIDYFSVIGFDESVGLKPDHSADVISDYVEASTSNQNQPPLERSYVARILAHFPETRPGFPFAQEISSLCMPKGLRFYTEKIEPKFHSFVNIREDGTRINGCCLTLYEEVQDEQLRQEIVNLQMEHVKDLAMVEKSTQERVHHPP</sequence>
<name>A0A914BWM9_9BILA</name>
<organism evidence="2 3">
    <name type="scientific">Acrobeloides nanus</name>
    <dbReference type="NCBI Taxonomy" id="290746"/>
    <lineage>
        <taxon>Eukaryota</taxon>
        <taxon>Metazoa</taxon>
        <taxon>Ecdysozoa</taxon>
        <taxon>Nematoda</taxon>
        <taxon>Chromadorea</taxon>
        <taxon>Rhabditida</taxon>
        <taxon>Tylenchina</taxon>
        <taxon>Cephalobomorpha</taxon>
        <taxon>Cephaloboidea</taxon>
        <taxon>Cephalobidae</taxon>
        <taxon>Acrobeloides</taxon>
    </lineage>
</organism>
<proteinExistence type="predicted"/>
<dbReference type="GO" id="GO:0005085">
    <property type="term" value="F:guanyl-nucleotide exchange factor activity"/>
    <property type="evidence" value="ECO:0007669"/>
    <property type="project" value="InterPro"/>
</dbReference>
<protein>
    <submittedName>
        <fullName evidence="3">UDENN domain-containing protein</fullName>
    </submittedName>
</protein>
<evidence type="ECO:0000259" key="1">
    <source>
        <dbReference type="SMART" id="SM00800"/>
    </source>
</evidence>
<reference evidence="3" key="1">
    <citation type="submission" date="2022-11" db="UniProtKB">
        <authorList>
            <consortium name="WormBaseParasite"/>
        </authorList>
    </citation>
    <scope>IDENTIFICATION</scope>
</reference>
<evidence type="ECO:0000313" key="3">
    <source>
        <dbReference type="WBParaSite" id="ACRNAN_Path_1172.g4539.t1"/>
    </source>
</evidence>
<dbReference type="WBParaSite" id="ACRNAN_Path_1172.g4539.t1">
    <property type="protein sequence ID" value="ACRNAN_Path_1172.g4539.t1"/>
    <property type="gene ID" value="ACRNAN_Path_1172.g4539"/>
</dbReference>
<keyword evidence="2" id="KW-1185">Reference proteome</keyword>
<dbReference type="Gene3D" id="3.30.450.200">
    <property type="match status" value="1"/>
</dbReference>
<evidence type="ECO:0000313" key="2">
    <source>
        <dbReference type="Proteomes" id="UP000887540"/>
    </source>
</evidence>
<dbReference type="AlphaFoldDB" id="A0A914BWM9"/>
<accession>A0A914BWM9</accession>
<dbReference type="Pfam" id="PF03456">
    <property type="entry name" value="uDENN"/>
    <property type="match status" value="1"/>
</dbReference>
<dbReference type="InterPro" id="IPR005113">
    <property type="entry name" value="uDENN_dom"/>
</dbReference>
<dbReference type="GO" id="GO:0031267">
    <property type="term" value="F:small GTPase binding"/>
    <property type="evidence" value="ECO:0007669"/>
    <property type="project" value="InterPro"/>
</dbReference>
<dbReference type="PANTHER" id="PTHR46070">
    <property type="entry name" value="PINSTRIPE, ISOFORM A"/>
    <property type="match status" value="1"/>
</dbReference>